<proteinExistence type="predicted"/>
<organism evidence="1 2">
    <name type="scientific">Ophiocordyceps polyrhachis-furcata BCC 54312</name>
    <dbReference type="NCBI Taxonomy" id="1330021"/>
    <lineage>
        <taxon>Eukaryota</taxon>
        <taxon>Fungi</taxon>
        <taxon>Dikarya</taxon>
        <taxon>Ascomycota</taxon>
        <taxon>Pezizomycotina</taxon>
        <taxon>Sordariomycetes</taxon>
        <taxon>Hypocreomycetidae</taxon>
        <taxon>Hypocreales</taxon>
        <taxon>Ophiocordycipitaceae</taxon>
        <taxon>Ophiocordyceps</taxon>
    </lineage>
</organism>
<accession>A0A367LMR0</accession>
<evidence type="ECO:0000313" key="2">
    <source>
        <dbReference type="Proteomes" id="UP000253664"/>
    </source>
</evidence>
<dbReference type="EMBL" id="LKCN02000001">
    <property type="protein sequence ID" value="RCI15726.1"/>
    <property type="molecule type" value="Genomic_DNA"/>
</dbReference>
<gene>
    <name evidence="1" type="ORF">L249_2226</name>
</gene>
<dbReference type="AlphaFoldDB" id="A0A367LMR0"/>
<comment type="caution">
    <text evidence="1">The sequence shown here is derived from an EMBL/GenBank/DDBJ whole genome shotgun (WGS) entry which is preliminary data.</text>
</comment>
<sequence length="102" mass="11655">SQSHLFLDITLSRGKGMDDDDGLKLGRETIPCKRNVPFHLSALHFTSYIHSIAPPSLLRLLPPTLQCVKPAHRCRVKLVFELSGQQQRFSLRRIFLASIVYR</sequence>
<feature type="non-terminal residue" evidence="1">
    <location>
        <position position="1"/>
    </location>
</feature>
<evidence type="ECO:0000313" key="1">
    <source>
        <dbReference type="EMBL" id="RCI15726.1"/>
    </source>
</evidence>
<keyword evidence="2" id="KW-1185">Reference proteome</keyword>
<dbReference type="Proteomes" id="UP000253664">
    <property type="component" value="Unassembled WGS sequence"/>
</dbReference>
<protein>
    <submittedName>
        <fullName evidence="1">Uncharacterized protein</fullName>
    </submittedName>
</protein>
<name>A0A367LMR0_9HYPO</name>
<reference evidence="1 2" key="1">
    <citation type="journal article" date="2015" name="BMC Genomics">
        <title>Insights from the genome of Ophiocordyceps polyrhachis-furcata to pathogenicity and host specificity in insect fungi.</title>
        <authorList>
            <person name="Wichadakul D."/>
            <person name="Kobmoo N."/>
            <person name="Ingsriswang S."/>
            <person name="Tangphatsornruang S."/>
            <person name="Chantasingh D."/>
            <person name="Luangsa-ard J.J."/>
            <person name="Eurwilaichitr L."/>
        </authorList>
    </citation>
    <scope>NUCLEOTIDE SEQUENCE [LARGE SCALE GENOMIC DNA]</scope>
    <source>
        <strain evidence="1 2">BCC 54312</strain>
    </source>
</reference>